<dbReference type="SUPFAM" id="SSF81301">
    <property type="entry name" value="Nucleotidyltransferase"/>
    <property type="match status" value="1"/>
</dbReference>
<name>A0A8A7K7V4_9FIRM</name>
<dbReference type="CDD" id="cd05403">
    <property type="entry name" value="NT_KNTase_like"/>
    <property type="match status" value="1"/>
</dbReference>
<dbReference type="EMBL" id="CP046640">
    <property type="protein sequence ID" value="QTL97270.1"/>
    <property type="molecule type" value="Genomic_DNA"/>
</dbReference>
<proteinExistence type="predicted"/>
<dbReference type="InterPro" id="IPR052548">
    <property type="entry name" value="Type_VII_TA_antitoxin"/>
</dbReference>
<dbReference type="RefSeq" id="WP_125988513.1">
    <property type="nucleotide sequence ID" value="NZ_CP046640.1"/>
</dbReference>
<dbReference type="KEGG" id="ifn:GM661_04375"/>
<gene>
    <name evidence="2" type="ORF">GM661_04375</name>
</gene>
<dbReference type="PANTHER" id="PTHR33933:SF1">
    <property type="entry name" value="PROTEIN ADENYLYLTRANSFERASE MNTA-RELATED"/>
    <property type="match status" value="1"/>
</dbReference>
<reference evidence="2" key="1">
    <citation type="submission" date="2019-12" db="EMBL/GenBank/DDBJ databases">
        <authorList>
            <person name="zhang j."/>
            <person name="sun C.M."/>
        </authorList>
    </citation>
    <scope>NUCLEOTIDE SEQUENCE</scope>
    <source>
        <strain evidence="2">NS-1</strain>
    </source>
</reference>
<dbReference type="InterPro" id="IPR041633">
    <property type="entry name" value="Polbeta"/>
</dbReference>
<sequence length="111" mass="13104">MSINEYIDFILKKIVSFYDPQIVYLFGSQARNDANKDSDIDLLIIEETDKPKRLRALEFRKELRGNNYYPVDMLVYTPQEFKDECQIRGTIAYHIKEEGKILYEQKSTIAS</sequence>
<dbReference type="Proteomes" id="UP000665020">
    <property type="component" value="Chromosome"/>
</dbReference>
<protein>
    <submittedName>
        <fullName evidence="2">Nucleotidyltransferase domain-containing protein</fullName>
    </submittedName>
</protein>
<evidence type="ECO:0000313" key="3">
    <source>
        <dbReference type="Proteomes" id="UP000665020"/>
    </source>
</evidence>
<organism evidence="2 3">
    <name type="scientific">Iocasia fonsfrigidae</name>
    <dbReference type="NCBI Taxonomy" id="2682810"/>
    <lineage>
        <taxon>Bacteria</taxon>
        <taxon>Bacillati</taxon>
        <taxon>Bacillota</taxon>
        <taxon>Clostridia</taxon>
        <taxon>Halanaerobiales</taxon>
        <taxon>Halanaerobiaceae</taxon>
        <taxon>Iocasia</taxon>
    </lineage>
</organism>
<dbReference type="InterPro" id="IPR043519">
    <property type="entry name" value="NT_sf"/>
</dbReference>
<dbReference type="PANTHER" id="PTHR33933">
    <property type="entry name" value="NUCLEOTIDYLTRANSFERASE"/>
    <property type="match status" value="1"/>
</dbReference>
<feature type="domain" description="Polymerase beta nucleotidyltransferase" evidence="1">
    <location>
        <begin position="12"/>
        <end position="106"/>
    </location>
</feature>
<dbReference type="Gene3D" id="3.30.460.10">
    <property type="entry name" value="Beta Polymerase, domain 2"/>
    <property type="match status" value="1"/>
</dbReference>
<dbReference type="GO" id="GO:0016779">
    <property type="term" value="F:nucleotidyltransferase activity"/>
    <property type="evidence" value="ECO:0007669"/>
    <property type="project" value="InterPro"/>
</dbReference>
<keyword evidence="3" id="KW-1185">Reference proteome</keyword>
<evidence type="ECO:0000313" key="2">
    <source>
        <dbReference type="EMBL" id="QTL97270.1"/>
    </source>
</evidence>
<dbReference type="Pfam" id="PF18765">
    <property type="entry name" value="Polbeta"/>
    <property type="match status" value="1"/>
</dbReference>
<accession>A0A8A7K7V4</accession>
<evidence type="ECO:0000259" key="1">
    <source>
        <dbReference type="Pfam" id="PF18765"/>
    </source>
</evidence>
<dbReference type="AlphaFoldDB" id="A0A8A7K7V4"/>